<dbReference type="SUPFAM" id="SSF52540">
    <property type="entry name" value="P-loop containing nucleoside triphosphate hydrolases"/>
    <property type="match status" value="1"/>
</dbReference>
<evidence type="ECO:0000313" key="4">
    <source>
        <dbReference type="EMBL" id="KAK7025952.1"/>
    </source>
</evidence>
<dbReference type="PANTHER" id="PTHR10039">
    <property type="entry name" value="AMELOGENIN"/>
    <property type="match status" value="1"/>
</dbReference>
<keyword evidence="5" id="KW-1185">Reference proteome</keyword>
<dbReference type="InterPro" id="IPR007111">
    <property type="entry name" value="NACHT_NTPase"/>
</dbReference>
<protein>
    <recommendedName>
        <fullName evidence="3">NACHT domain-containing protein</fullName>
    </recommendedName>
</protein>
<name>A0AAW0BI56_9AGAR</name>
<feature type="compositionally biased region" description="Basic and acidic residues" evidence="2">
    <location>
        <begin position="732"/>
        <end position="743"/>
    </location>
</feature>
<feature type="region of interest" description="Disordered" evidence="2">
    <location>
        <begin position="803"/>
        <end position="909"/>
    </location>
</feature>
<evidence type="ECO:0000256" key="1">
    <source>
        <dbReference type="ARBA" id="ARBA00022737"/>
    </source>
</evidence>
<gene>
    <name evidence="4" type="ORF">VNI00_015867</name>
</gene>
<feature type="domain" description="NACHT" evidence="3">
    <location>
        <begin position="86"/>
        <end position="242"/>
    </location>
</feature>
<accession>A0AAW0BI56</accession>
<evidence type="ECO:0000259" key="3">
    <source>
        <dbReference type="PROSITE" id="PS50837"/>
    </source>
</evidence>
<feature type="region of interest" description="Disordered" evidence="2">
    <location>
        <begin position="726"/>
        <end position="748"/>
    </location>
</feature>
<dbReference type="AlphaFoldDB" id="A0AAW0BI56"/>
<feature type="compositionally biased region" description="Basic residues" evidence="2">
    <location>
        <begin position="872"/>
        <end position="882"/>
    </location>
</feature>
<dbReference type="EMBL" id="JAYKXP010000110">
    <property type="protein sequence ID" value="KAK7025952.1"/>
    <property type="molecule type" value="Genomic_DNA"/>
</dbReference>
<dbReference type="Proteomes" id="UP001383192">
    <property type="component" value="Unassembled WGS sequence"/>
</dbReference>
<dbReference type="Pfam" id="PF24883">
    <property type="entry name" value="NPHP3_N"/>
    <property type="match status" value="1"/>
</dbReference>
<dbReference type="InterPro" id="IPR056884">
    <property type="entry name" value="NPHP3-like_N"/>
</dbReference>
<dbReference type="PANTHER" id="PTHR10039:SF17">
    <property type="entry name" value="FUNGAL STAND N-TERMINAL GOODBYE DOMAIN-CONTAINING PROTEIN-RELATED"/>
    <property type="match status" value="1"/>
</dbReference>
<dbReference type="InterPro" id="IPR027417">
    <property type="entry name" value="P-loop_NTPase"/>
</dbReference>
<evidence type="ECO:0000256" key="2">
    <source>
        <dbReference type="SAM" id="MobiDB-lite"/>
    </source>
</evidence>
<dbReference type="PROSITE" id="PS50837">
    <property type="entry name" value="NACHT"/>
    <property type="match status" value="1"/>
</dbReference>
<keyword evidence="1" id="KW-0677">Repeat</keyword>
<reference evidence="4 5" key="1">
    <citation type="submission" date="2024-01" db="EMBL/GenBank/DDBJ databases">
        <title>A draft genome for a cacao thread blight-causing isolate of Paramarasmius palmivorus.</title>
        <authorList>
            <person name="Baruah I.K."/>
            <person name="Bukari Y."/>
            <person name="Amoako-Attah I."/>
            <person name="Meinhardt L.W."/>
            <person name="Bailey B.A."/>
            <person name="Cohen S.P."/>
        </authorList>
    </citation>
    <scope>NUCLEOTIDE SEQUENCE [LARGE SCALE GENOMIC DNA]</scope>
    <source>
        <strain evidence="4 5">GH-12</strain>
    </source>
</reference>
<sequence length="909" mass="102652">MSDFFRNAQDFTVNNGSFNSVGRDQINITNTSNPDDILNFVGTHAAGNAFYNSEQRFPPPNCHPGTRVKILAELEEWIADRSTSNRVCWLHGYAGVGKSAIMQNLSEKHANPQSVEQHPRLAASFFFSRNDSTRDKLDPFVATIIYQFLRSEPLRAVLGSSIIEAIRSDPKIFHTTFENQFQKLVLEPCSKVALEAWDNLPNVIVIDGLDECILIPSQERLVTMIRKAIPRCRLIFLIASRPEPRICRAFDHESFTSLMHRLSIGNSPESTRDITTYFHHQFAQLQDTHHALRGTDVSWPGEDVIWQLVKRACGQFIFAVTVMKYLESDDDLPTERLETILRIRVEDLPESPYPALDLLYHQILETCPNWEEVRRLLCLLVTPKPQSLWDWDNRPLLFPALPSSLPFPISVLRSTECVASILGFNAGKIKCLIFKLHAVITWVPNSTDWDMQIAHASFTEFLSDPLRSRNYHVEKLCESDYNDLLAQVFLRTISEGCSRSTSTPILQQPWRFMDTEYSLAAVSHLILALERPSDAVLVALDQFDPYYFASQLLHSRDPNDIGEFKQVGSLIAWAKNHTGAYHPDPGVIESPHFCTTDPNTTYHFFPIDRPPPTSWSTVTVTCEKAKTIDRLLVSLDDGGGRCYYEPYITDSLIEDIQKDTAKSLYYLGQEKVIVTLAFFRSFAELVIQANDLYTLKLLVAQRRQEFGLKTSSCTLLFNSEGEAAEEISDSYRPPDADLDHEDGSTGNNVVPYTLDTSSVGMLASFVNRAANALPFATGDFIANEGQPVHKKLDRDMYRGSVGEATEKANNSASSSSNEVDVSPTRANRAKRSVSIKDSNQHVDPDNTPLHRSSRTTRATARDQLVDQGSSEKKRRGRAPKHRKEPELETDGAGTSSTVENRRRKRRKTW</sequence>
<organism evidence="4 5">
    <name type="scientific">Paramarasmius palmivorus</name>
    <dbReference type="NCBI Taxonomy" id="297713"/>
    <lineage>
        <taxon>Eukaryota</taxon>
        <taxon>Fungi</taxon>
        <taxon>Dikarya</taxon>
        <taxon>Basidiomycota</taxon>
        <taxon>Agaricomycotina</taxon>
        <taxon>Agaricomycetes</taxon>
        <taxon>Agaricomycetidae</taxon>
        <taxon>Agaricales</taxon>
        <taxon>Marasmiineae</taxon>
        <taxon>Marasmiaceae</taxon>
        <taxon>Paramarasmius</taxon>
    </lineage>
</organism>
<comment type="caution">
    <text evidence="4">The sequence shown here is derived from an EMBL/GenBank/DDBJ whole genome shotgun (WGS) entry which is preliminary data.</text>
</comment>
<proteinExistence type="predicted"/>
<dbReference type="Gene3D" id="3.40.50.300">
    <property type="entry name" value="P-loop containing nucleotide triphosphate hydrolases"/>
    <property type="match status" value="1"/>
</dbReference>
<feature type="compositionally biased region" description="Low complexity" evidence="2">
    <location>
        <begin position="808"/>
        <end position="817"/>
    </location>
</feature>
<evidence type="ECO:0000313" key="5">
    <source>
        <dbReference type="Proteomes" id="UP001383192"/>
    </source>
</evidence>